<proteinExistence type="predicted"/>
<evidence type="ECO:0000313" key="1">
    <source>
        <dbReference type="EMBL" id="CRK95774.1"/>
    </source>
</evidence>
<name>A0A1J1I9Y2_9DIPT</name>
<evidence type="ECO:0000313" key="2">
    <source>
        <dbReference type="Proteomes" id="UP000183832"/>
    </source>
</evidence>
<dbReference type="AlphaFoldDB" id="A0A1J1I9Y2"/>
<keyword evidence="2" id="KW-1185">Reference proteome</keyword>
<reference evidence="1 2" key="1">
    <citation type="submission" date="2015-04" db="EMBL/GenBank/DDBJ databases">
        <authorList>
            <person name="Syromyatnikov M.Y."/>
            <person name="Popov V.N."/>
        </authorList>
    </citation>
    <scope>NUCLEOTIDE SEQUENCE [LARGE SCALE GENOMIC DNA]</scope>
</reference>
<sequence>MPHNKIHFFIVGASVEDYSKYINHQSDRVGDAICLAEGDESLLIAFTNVADGWNNIIQSKRPA</sequence>
<gene>
    <name evidence="1" type="ORF">CLUMA_CG009231</name>
</gene>
<organism evidence="1 2">
    <name type="scientific">Clunio marinus</name>
    <dbReference type="NCBI Taxonomy" id="568069"/>
    <lineage>
        <taxon>Eukaryota</taxon>
        <taxon>Metazoa</taxon>
        <taxon>Ecdysozoa</taxon>
        <taxon>Arthropoda</taxon>
        <taxon>Hexapoda</taxon>
        <taxon>Insecta</taxon>
        <taxon>Pterygota</taxon>
        <taxon>Neoptera</taxon>
        <taxon>Endopterygota</taxon>
        <taxon>Diptera</taxon>
        <taxon>Nematocera</taxon>
        <taxon>Chironomoidea</taxon>
        <taxon>Chironomidae</taxon>
        <taxon>Clunio</taxon>
    </lineage>
</organism>
<dbReference type="EMBL" id="CVRI01000042">
    <property type="protein sequence ID" value="CRK95774.1"/>
    <property type="molecule type" value="Genomic_DNA"/>
</dbReference>
<accession>A0A1J1I9Y2</accession>
<protein>
    <submittedName>
        <fullName evidence="1">CLUMA_CG009231, isoform A</fullName>
    </submittedName>
</protein>
<dbReference type="Proteomes" id="UP000183832">
    <property type="component" value="Unassembled WGS sequence"/>
</dbReference>